<gene>
    <name evidence="3" type="ORF">FSB_LOCUS2333</name>
</gene>
<reference evidence="3" key="1">
    <citation type="submission" date="2018-02" db="EMBL/GenBank/DDBJ databases">
        <authorList>
            <person name="Cohen D.B."/>
            <person name="Kent A.D."/>
        </authorList>
    </citation>
    <scope>NUCLEOTIDE SEQUENCE</scope>
</reference>
<dbReference type="PANTHER" id="PTHR34778">
    <property type="entry name" value="OS02G0580700 PROTEIN"/>
    <property type="match status" value="1"/>
</dbReference>
<name>A0A2N9EIC1_FAGSY</name>
<organism evidence="3">
    <name type="scientific">Fagus sylvatica</name>
    <name type="common">Beechnut</name>
    <dbReference type="NCBI Taxonomy" id="28930"/>
    <lineage>
        <taxon>Eukaryota</taxon>
        <taxon>Viridiplantae</taxon>
        <taxon>Streptophyta</taxon>
        <taxon>Embryophyta</taxon>
        <taxon>Tracheophyta</taxon>
        <taxon>Spermatophyta</taxon>
        <taxon>Magnoliopsida</taxon>
        <taxon>eudicotyledons</taxon>
        <taxon>Gunneridae</taxon>
        <taxon>Pentapetalae</taxon>
        <taxon>rosids</taxon>
        <taxon>fabids</taxon>
        <taxon>Fagales</taxon>
        <taxon>Fagaceae</taxon>
        <taxon>Fagus</taxon>
    </lineage>
</organism>
<evidence type="ECO:0000313" key="3">
    <source>
        <dbReference type="EMBL" id="SPC74451.1"/>
    </source>
</evidence>
<accession>A0A2N9EIC1</accession>
<keyword evidence="1" id="KW-0175">Coiled coil</keyword>
<feature type="compositionally biased region" description="Polar residues" evidence="2">
    <location>
        <begin position="545"/>
        <end position="569"/>
    </location>
</feature>
<dbReference type="AlphaFoldDB" id="A0A2N9EIC1"/>
<dbReference type="PANTHER" id="PTHR34778:SF2">
    <property type="entry name" value="OS02G0580700 PROTEIN"/>
    <property type="match status" value="1"/>
</dbReference>
<protein>
    <submittedName>
        <fullName evidence="3">Uncharacterized protein</fullName>
    </submittedName>
</protein>
<evidence type="ECO:0000256" key="1">
    <source>
        <dbReference type="SAM" id="Coils"/>
    </source>
</evidence>
<sequence length="596" mass="67142">MDDSEKLTALKKAYAEIILNTAKEAAARIMVSEKKALRFQQELFSTKEEALRMLLRLKQMLDSKVTEAEMTSLSQQKKIEELEAQLQEAEDIVRDLREELREVQAELEKVTNNQLQLMDEQNLEGDTAIHEEISQENRLMTCGSIFSIPDSQLEPVIASDMKNLTSNGTYEGNKCYSANDSHMDNCYLPNPYFASIVMRSKEPELYRNGCTQRIRAFEKYLLDGKLSFSGQVDDVKNEAFSKGDKEGKGLYKTSMHKADNMLGDEEKNQDELKVMQTDNGHIQVQAVKSFRRSRRKRASRFWKSKAPSCKQGNGICVVPTHEAENLGVEEKNLDELKVMQENKSDIQVQIVKSFCRKRKRAARCIKSKAPSCMSLVDQVMEIPQVSDLSNSKTSPDSVDNNDEAVEIPSKITENEGQKDSVSIVGPVVLSDATGTQLGSIDMTQNDAEFVNHCSVQNTMNNDTAPINKLDVTMQESLSAENLEVQCCRTDVETFDESLVNSDLKASDSNDVVSQTVNNRFLKYTFRRKRKKESLSSPDWDSSLDNGTLNRDTGKNQNGSLEPQNTLVTESSRDSRRLAQVARQSISSRSAFLITFD</sequence>
<feature type="coiled-coil region" evidence="1">
    <location>
        <begin position="65"/>
        <end position="120"/>
    </location>
</feature>
<evidence type="ECO:0000256" key="2">
    <source>
        <dbReference type="SAM" id="MobiDB-lite"/>
    </source>
</evidence>
<feature type="compositionally biased region" description="Low complexity" evidence="2">
    <location>
        <begin position="534"/>
        <end position="544"/>
    </location>
</feature>
<dbReference type="EMBL" id="OIVN01000111">
    <property type="protein sequence ID" value="SPC74451.1"/>
    <property type="molecule type" value="Genomic_DNA"/>
</dbReference>
<proteinExistence type="predicted"/>
<feature type="region of interest" description="Disordered" evidence="2">
    <location>
        <begin position="534"/>
        <end position="573"/>
    </location>
</feature>